<gene>
    <name evidence="1" type="ORF">TSAR_012615</name>
</gene>
<evidence type="ECO:0000313" key="1">
    <source>
        <dbReference type="EMBL" id="OXU25696.1"/>
    </source>
</evidence>
<protein>
    <submittedName>
        <fullName evidence="1">Uncharacterized protein</fullName>
    </submittedName>
</protein>
<dbReference type="EMBL" id="NNAY01000966">
    <property type="protein sequence ID" value="OXU25696.1"/>
    <property type="molecule type" value="Genomic_DNA"/>
</dbReference>
<organism evidence="1 2">
    <name type="scientific">Trichomalopsis sarcophagae</name>
    <dbReference type="NCBI Taxonomy" id="543379"/>
    <lineage>
        <taxon>Eukaryota</taxon>
        <taxon>Metazoa</taxon>
        <taxon>Ecdysozoa</taxon>
        <taxon>Arthropoda</taxon>
        <taxon>Hexapoda</taxon>
        <taxon>Insecta</taxon>
        <taxon>Pterygota</taxon>
        <taxon>Neoptera</taxon>
        <taxon>Endopterygota</taxon>
        <taxon>Hymenoptera</taxon>
        <taxon>Apocrita</taxon>
        <taxon>Proctotrupomorpha</taxon>
        <taxon>Chalcidoidea</taxon>
        <taxon>Pteromalidae</taxon>
        <taxon>Pteromalinae</taxon>
        <taxon>Trichomalopsis</taxon>
    </lineage>
</organism>
<evidence type="ECO:0000313" key="2">
    <source>
        <dbReference type="Proteomes" id="UP000215335"/>
    </source>
</evidence>
<sequence>MFIFCSGGRDSNFEESARRHIVYYLVFTFSRRDRIAALGCVR</sequence>
<reference evidence="1 2" key="1">
    <citation type="journal article" date="2017" name="Curr. Biol.">
        <title>The Evolution of Venom by Co-option of Single-Copy Genes.</title>
        <authorList>
            <person name="Martinson E.O."/>
            <person name="Mrinalini"/>
            <person name="Kelkar Y.D."/>
            <person name="Chang C.H."/>
            <person name="Werren J.H."/>
        </authorList>
    </citation>
    <scope>NUCLEOTIDE SEQUENCE [LARGE SCALE GENOMIC DNA]</scope>
    <source>
        <strain evidence="1 2">Alberta</strain>
        <tissue evidence="1">Whole body</tissue>
    </source>
</reference>
<dbReference type="Proteomes" id="UP000215335">
    <property type="component" value="Unassembled WGS sequence"/>
</dbReference>
<proteinExistence type="predicted"/>
<name>A0A232F4E5_9HYME</name>
<dbReference type="AlphaFoldDB" id="A0A232F4E5"/>
<accession>A0A232F4E5</accession>
<keyword evidence="2" id="KW-1185">Reference proteome</keyword>
<comment type="caution">
    <text evidence="1">The sequence shown here is derived from an EMBL/GenBank/DDBJ whole genome shotgun (WGS) entry which is preliminary data.</text>
</comment>